<protein>
    <submittedName>
        <fullName evidence="2">CcmD family protein</fullName>
    </submittedName>
</protein>
<evidence type="ECO:0000256" key="1">
    <source>
        <dbReference type="SAM" id="Phobius"/>
    </source>
</evidence>
<reference evidence="2 3" key="1">
    <citation type="submission" date="2024-08" db="EMBL/GenBank/DDBJ databases">
        <title>Two novel Cytobacillus novel species.</title>
        <authorList>
            <person name="Liu G."/>
        </authorList>
    </citation>
    <scope>NUCLEOTIDE SEQUENCE [LARGE SCALE GENOMIC DNA]</scope>
    <source>
        <strain evidence="2 3">FJAT-54145</strain>
    </source>
</reference>
<keyword evidence="1" id="KW-1133">Transmembrane helix</keyword>
<dbReference type="RefSeq" id="WP_389363816.1">
    <property type="nucleotide sequence ID" value="NZ_JBIACK010000015.1"/>
</dbReference>
<feature type="transmembrane region" description="Helical" evidence="1">
    <location>
        <begin position="6"/>
        <end position="23"/>
    </location>
</feature>
<gene>
    <name evidence="2" type="ORF">ACFYKX_22570</name>
</gene>
<evidence type="ECO:0000313" key="2">
    <source>
        <dbReference type="EMBL" id="MFE8703349.1"/>
    </source>
</evidence>
<sequence>MEYLFTAYTVIWALLSGYIFVLGRRQSQLKKDLQVLKEWNSEQ</sequence>
<keyword evidence="1" id="KW-0812">Transmembrane</keyword>
<dbReference type="InterPro" id="IPR030888">
    <property type="entry name" value="Put_ccm"/>
</dbReference>
<comment type="caution">
    <text evidence="2">The sequence shown here is derived from an EMBL/GenBank/DDBJ whole genome shotgun (WGS) entry which is preliminary data.</text>
</comment>
<evidence type="ECO:0000313" key="3">
    <source>
        <dbReference type="Proteomes" id="UP001601059"/>
    </source>
</evidence>
<dbReference type="Proteomes" id="UP001601059">
    <property type="component" value="Unassembled WGS sequence"/>
</dbReference>
<dbReference type="EMBL" id="JBIACK010000015">
    <property type="protein sequence ID" value="MFE8703349.1"/>
    <property type="molecule type" value="Genomic_DNA"/>
</dbReference>
<dbReference type="NCBIfam" id="TIGR04391">
    <property type="entry name" value="CcmD_alt_fam"/>
    <property type="match status" value="1"/>
</dbReference>
<accession>A0ABW6KGH9</accession>
<proteinExistence type="predicted"/>
<organism evidence="2 3">
    <name type="scientific">Cytobacillus spartinae</name>
    <dbReference type="NCBI Taxonomy" id="3299023"/>
    <lineage>
        <taxon>Bacteria</taxon>
        <taxon>Bacillati</taxon>
        <taxon>Bacillota</taxon>
        <taxon>Bacilli</taxon>
        <taxon>Bacillales</taxon>
        <taxon>Bacillaceae</taxon>
        <taxon>Cytobacillus</taxon>
    </lineage>
</organism>
<name>A0ABW6KGH9_9BACI</name>
<keyword evidence="1" id="KW-0472">Membrane</keyword>
<keyword evidence="3" id="KW-1185">Reference proteome</keyword>